<dbReference type="OrthoDB" id="7554786at2"/>
<sequence>MSQHSTTFTPAPVPDGRIPVNGKDYMADAKGNLTPIELIRPQHLLEDETVRKIMGYALALSDQVKRFKAHTFEDLGAFDEILAQEYKLTKGGPKGNRTYQTHDGLMKVEVRVADLIDFGPELQVAKSLLDECLNEWSEESRPEIRALITETFNTDKEGQVNRALLFTLLRMDVNDSRWNRAMEAIRQAIRVVGSKTYYRIQTRESFDAPWQTVTIDLAKA</sequence>
<gene>
    <name evidence="1" type="ORF">Ga0080574_TMP3809</name>
</gene>
<accession>A0A1P8UXN5</accession>
<organism evidence="1 2">
    <name type="scientific">Salipiger abyssi</name>
    <dbReference type="NCBI Taxonomy" id="1250539"/>
    <lineage>
        <taxon>Bacteria</taxon>
        <taxon>Pseudomonadati</taxon>
        <taxon>Pseudomonadota</taxon>
        <taxon>Alphaproteobacteria</taxon>
        <taxon>Rhodobacterales</taxon>
        <taxon>Roseobacteraceae</taxon>
        <taxon>Salipiger</taxon>
    </lineage>
</organism>
<dbReference type="RefSeq" id="WP_076703376.1">
    <property type="nucleotide sequence ID" value="NZ_CP015093.1"/>
</dbReference>
<dbReference type="KEGG" id="paby:Ga0080574_TMP3809"/>
<protein>
    <submittedName>
        <fullName evidence="1">Putative DUF3164 protein</fullName>
    </submittedName>
</protein>
<dbReference type="InterPro" id="IPR021505">
    <property type="entry name" value="Phage_B3_Orf6"/>
</dbReference>
<name>A0A1P8UXN5_9RHOB</name>
<keyword evidence="2" id="KW-1185">Reference proteome</keyword>
<dbReference type="AlphaFoldDB" id="A0A1P8UXN5"/>
<dbReference type="Proteomes" id="UP000187059">
    <property type="component" value="Chromosome"/>
</dbReference>
<dbReference type="STRING" id="1250539.Ga0080574_TMP3809"/>
<dbReference type="Pfam" id="PF11363">
    <property type="entry name" value="DUF3164"/>
    <property type="match status" value="1"/>
</dbReference>
<evidence type="ECO:0000313" key="1">
    <source>
        <dbReference type="EMBL" id="APZ54143.1"/>
    </source>
</evidence>
<dbReference type="EMBL" id="CP015093">
    <property type="protein sequence ID" value="APZ54143.1"/>
    <property type="molecule type" value="Genomic_DNA"/>
</dbReference>
<evidence type="ECO:0000313" key="2">
    <source>
        <dbReference type="Proteomes" id="UP000187059"/>
    </source>
</evidence>
<reference evidence="1 2" key="1">
    <citation type="submission" date="2016-04" db="EMBL/GenBank/DDBJ databases">
        <title>Deep-sea bacteria in the southern Pacific.</title>
        <authorList>
            <person name="Tang K."/>
        </authorList>
    </citation>
    <scope>NUCLEOTIDE SEQUENCE [LARGE SCALE GENOMIC DNA]</scope>
    <source>
        <strain evidence="1 2">JLT2014</strain>
    </source>
</reference>
<proteinExistence type="predicted"/>